<name>A0A1B4LP45_9BURK</name>
<evidence type="ECO:0000256" key="1">
    <source>
        <dbReference type="ARBA" id="ARBA00023125"/>
    </source>
</evidence>
<dbReference type="SUPFAM" id="SSF51182">
    <property type="entry name" value="RmlC-like cupins"/>
    <property type="match status" value="1"/>
</dbReference>
<sequence length="101" mass="11143">MGAAAGHDAHRPKSIAAGVAPKKMLPFIVRPPHDFAASTFREHDGEEFLFVHKGRIEIEFPNETVQLKAGDSVYFNALIPHRTRSLGTTQAEILVIVSHED</sequence>
<accession>A0A1B4LP45</accession>
<dbReference type="InterPro" id="IPR050807">
    <property type="entry name" value="TransReg_Diox_bact_type"/>
</dbReference>
<dbReference type="GO" id="GO:0005829">
    <property type="term" value="C:cytosol"/>
    <property type="evidence" value="ECO:0007669"/>
    <property type="project" value="TreeGrafter"/>
</dbReference>
<dbReference type="InterPro" id="IPR013096">
    <property type="entry name" value="Cupin_2"/>
</dbReference>
<evidence type="ECO:0000313" key="3">
    <source>
        <dbReference type="EMBL" id="AOJ78948.1"/>
    </source>
</evidence>
<dbReference type="PANTHER" id="PTHR46797">
    <property type="entry name" value="HTH-TYPE TRANSCRIPTIONAL REGULATOR"/>
    <property type="match status" value="1"/>
</dbReference>
<evidence type="ECO:0000313" key="4">
    <source>
        <dbReference type="Proteomes" id="UP000243680"/>
    </source>
</evidence>
<dbReference type="PANTHER" id="PTHR46797:SF1">
    <property type="entry name" value="METHYLPHOSPHONATE SYNTHASE"/>
    <property type="match status" value="1"/>
</dbReference>
<dbReference type="InterPro" id="IPR014710">
    <property type="entry name" value="RmlC-like_jellyroll"/>
</dbReference>
<protein>
    <submittedName>
        <fullName evidence="3">Cupin</fullName>
    </submittedName>
</protein>
<dbReference type="GO" id="GO:0003700">
    <property type="term" value="F:DNA-binding transcription factor activity"/>
    <property type="evidence" value="ECO:0007669"/>
    <property type="project" value="TreeGrafter"/>
</dbReference>
<gene>
    <name evidence="3" type="ORF">WJ35_28985</name>
</gene>
<dbReference type="InterPro" id="IPR011051">
    <property type="entry name" value="RmlC_Cupin_sf"/>
</dbReference>
<feature type="domain" description="Cupin type-2" evidence="2">
    <location>
        <begin position="31"/>
        <end position="97"/>
    </location>
</feature>
<evidence type="ECO:0000259" key="2">
    <source>
        <dbReference type="Pfam" id="PF07883"/>
    </source>
</evidence>
<dbReference type="EMBL" id="CP013422">
    <property type="protein sequence ID" value="AOJ78948.1"/>
    <property type="molecule type" value="Genomic_DNA"/>
</dbReference>
<organism evidence="3 4">
    <name type="scientific">Burkholderia ubonensis</name>
    <dbReference type="NCBI Taxonomy" id="101571"/>
    <lineage>
        <taxon>Bacteria</taxon>
        <taxon>Pseudomonadati</taxon>
        <taxon>Pseudomonadota</taxon>
        <taxon>Betaproteobacteria</taxon>
        <taxon>Burkholderiales</taxon>
        <taxon>Burkholderiaceae</taxon>
        <taxon>Burkholderia</taxon>
        <taxon>Burkholderia cepacia complex</taxon>
    </lineage>
</organism>
<keyword evidence="1" id="KW-0238">DNA-binding</keyword>
<dbReference type="Proteomes" id="UP000243680">
    <property type="component" value="Chromosome 2"/>
</dbReference>
<dbReference type="CDD" id="cd02209">
    <property type="entry name" value="cupin_XRE_C"/>
    <property type="match status" value="1"/>
</dbReference>
<dbReference type="Pfam" id="PF07883">
    <property type="entry name" value="Cupin_2"/>
    <property type="match status" value="1"/>
</dbReference>
<dbReference type="GO" id="GO:0003677">
    <property type="term" value="F:DNA binding"/>
    <property type="evidence" value="ECO:0007669"/>
    <property type="project" value="UniProtKB-KW"/>
</dbReference>
<reference evidence="3 4" key="1">
    <citation type="submission" date="2015-12" db="EMBL/GenBank/DDBJ databases">
        <title>Diversity of Burkholderia near neighbor genomes.</title>
        <authorList>
            <person name="Sahl J."/>
            <person name="Wagner D."/>
            <person name="Keim P."/>
        </authorList>
    </citation>
    <scope>NUCLEOTIDE SEQUENCE [LARGE SCALE GENOMIC DNA]</scope>
    <source>
        <strain evidence="3 4">MSMB0783</strain>
    </source>
</reference>
<dbReference type="Gene3D" id="2.60.120.10">
    <property type="entry name" value="Jelly Rolls"/>
    <property type="match status" value="1"/>
</dbReference>
<proteinExistence type="predicted"/>
<dbReference type="AlphaFoldDB" id="A0A1B4LP45"/>